<evidence type="ECO:0000256" key="1">
    <source>
        <dbReference type="SAM" id="SignalP"/>
    </source>
</evidence>
<comment type="caution">
    <text evidence="3">The sequence shown here is derived from an EMBL/GenBank/DDBJ whole genome shotgun (WGS) entry which is preliminary data.</text>
</comment>
<proteinExistence type="predicted"/>
<sequence length="114" mass="12457">MRRKAMFSKSISIIIIFLFMTTACASNKAQESEEKKISANISFCKEPRPQMCTMQYDPVCGLVAGNSVKTYGNACSACGDSQVSQYVKGECPTDALERFLDGTIGDAPIKKQIN</sequence>
<keyword evidence="4" id="KW-1185">Reference proteome</keyword>
<feature type="signal peptide" evidence="1">
    <location>
        <begin position="1"/>
        <end position="25"/>
    </location>
</feature>
<dbReference type="Gene3D" id="3.30.60.30">
    <property type="match status" value="1"/>
</dbReference>
<dbReference type="AlphaFoldDB" id="A0A502L3J0"/>
<dbReference type="Proteomes" id="UP000315303">
    <property type="component" value="Unassembled WGS sequence"/>
</dbReference>
<evidence type="ECO:0000313" key="3">
    <source>
        <dbReference type="EMBL" id="TPH18550.1"/>
    </source>
</evidence>
<evidence type="ECO:0000259" key="2">
    <source>
        <dbReference type="PROSITE" id="PS51465"/>
    </source>
</evidence>
<name>A0A502L3J0_9GAMM</name>
<dbReference type="PROSITE" id="PS51257">
    <property type="entry name" value="PROKAR_LIPOPROTEIN"/>
    <property type="match status" value="1"/>
</dbReference>
<dbReference type="PROSITE" id="PS51465">
    <property type="entry name" value="KAZAL_2"/>
    <property type="match status" value="1"/>
</dbReference>
<dbReference type="InterPro" id="IPR002350">
    <property type="entry name" value="Kazal_dom"/>
</dbReference>
<dbReference type="EMBL" id="SAWY01000003">
    <property type="protein sequence ID" value="TPH18550.1"/>
    <property type="molecule type" value="Genomic_DNA"/>
</dbReference>
<dbReference type="Pfam" id="PF00050">
    <property type="entry name" value="Kazal_1"/>
    <property type="match status" value="1"/>
</dbReference>
<keyword evidence="1" id="KW-0732">Signal</keyword>
<reference evidence="3 4" key="1">
    <citation type="submission" date="2019-01" db="EMBL/GenBank/DDBJ databases">
        <title>Litorilituus lipolytica sp. nov., isolated from intertidal sand of the Yellow Sea in China.</title>
        <authorList>
            <person name="Liu A."/>
        </authorList>
    </citation>
    <scope>NUCLEOTIDE SEQUENCE [LARGE SCALE GENOMIC DNA]</scope>
    <source>
        <strain evidence="3 4">RZ04</strain>
    </source>
</reference>
<feature type="chain" id="PRO_5021489901" description="Kazal-like domain-containing protein" evidence="1">
    <location>
        <begin position="26"/>
        <end position="114"/>
    </location>
</feature>
<accession>A0A502L3J0</accession>
<gene>
    <name evidence="3" type="ORF">EPA86_01980</name>
</gene>
<feature type="domain" description="Kazal-like" evidence="2">
    <location>
        <begin position="38"/>
        <end position="93"/>
    </location>
</feature>
<organism evidence="3 4">
    <name type="scientific">Litorilituus lipolyticus</name>
    <dbReference type="NCBI Taxonomy" id="2491017"/>
    <lineage>
        <taxon>Bacteria</taxon>
        <taxon>Pseudomonadati</taxon>
        <taxon>Pseudomonadota</taxon>
        <taxon>Gammaproteobacteria</taxon>
        <taxon>Alteromonadales</taxon>
        <taxon>Colwelliaceae</taxon>
        <taxon>Litorilituus</taxon>
    </lineage>
</organism>
<protein>
    <recommendedName>
        <fullName evidence="2">Kazal-like domain-containing protein</fullName>
    </recommendedName>
</protein>
<evidence type="ECO:0000313" key="4">
    <source>
        <dbReference type="Proteomes" id="UP000315303"/>
    </source>
</evidence>
<dbReference type="CDD" id="cd00104">
    <property type="entry name" value="KAZAL_FS"/>
    <property type="match status" value="1"/>
</dbReference>
<dbReference type="OrthoDB" id="5298703at2"/>